<proteinExistence type="inferred from homology"/>
<dbReference type="InterPro" id="IPR003448">
    <property type="entry name" value="Mopterin_biosynth_MoaE"/>
</dbReference>
<sequence>MISIQVQTAPFDPGQVTNSVHAGDPAIGALVCFTGYVRDFNQQQTVTGLFLEHFPGMTEKSLRRIAEEATERWALQRVHVLHRVGQLGLAEPIVFVAAASRHREDAFQACAFIMDYLKTRAPFWKKEQTSTGNHWVEGKDSDLDAAHRWSQDQETP</sequence>
<dbReference type="FunFam" id="3.90.1170.40:FF:000001">
    <property type="entry name" value="Molybdopterin synthase catalytic subunit MoaE"/>
    <property type="match status" value="1"/>
</dbReference>
<evidence type="ECO:0000256" key="6">
    <source>
        <dbReference type="ARBA" id="ARBA00023150"/>
    </source>
</evidence>
<dbReference type="PATRIC" id="fig|1461581.3.peg.1451"/>
<comment type="subunit">
    <text evidence="7">Heterotetramer of 2 MoaD subunits and 2 MoaE subunits. Also stable as homodimer. The enzyme changes between these two forms during catalysis.</text>
</comment>
<evidence type="ECO:0000256" key="7">
    <source>
        <dbReference type="ARBA" id="ARBA00026066"/>
    </source>
</evidence>
<dbReference type="Gene3D" id="3.90.1170.40">
    <property type="entry name" value="Molybdopterin biosynthesis MoaE subunit"/>
    <property type="match status" value="1"/>
</dbReference>
<keyword evidence="5" id="KW-0808">Transferase</keyword>
<dbReference type="Pfam" id="PF02391">
    <property type="entry name" value="MoaE"/>
    <property type="match status" value="1"/>
</dbReference>
<gene>
    <name evidence="13" type="ORF">BN1049_01474</name>
</gene>
<evidence type="ECO:0000256" key="2">
    <source>
        <dbReference type="ARBA" id="ARBA00005426"/>
    </source>
</evidence>
<evidence type="ECO:0000256" key="9">
    <source>
        <dbReference type="ARBA" id="ARBA00030407"/>
    </source>
</evidence>
<dbReference type="GO" id="GO:0006777">
    <property type="term" value="P:Mo-molybdopterin cofactor biosynthetic process"/>
    <property type="evidence" value="ECO:0007669"/>
    <property type="project" value="UniProtKB-KW"/>
</dbReference>
<dbReference type="UniPathway" id="UPA00344"/>
<organism evidence="13">
    <name type="scientific">Pseudomonas saudimassiliensis</name>
    <dbReference type="NCBI Taxonomy" id="1461581"/>
    <lineage>
        <taxon>Bacteria</taxon>
        <taxon>Pseudomonadati</taxon>
        <taxon>Pseudomonadota</taxon>
        <taxon>Gammaproteobacteria</taxon>
        <taxon>Pseudomonadales</taxon>
        <taxon>Pseudomonadaceae</taxon>
        <taxon>Pseudomonas</taxon>
    </lineage>
</organism>
<comment type="catalytic activity">
    <reaction evidence="12">
        <text>2 [molybdopterin-synthase sulfur-carrier protein]-C-terminal-Gly-aminoethanethioate + cyclic pyranopterin phosphate + H2O = molybdopterin + 2 [molybdopterin-synthase sulfur-carrier protein]-C-terminal Gly-Gly + 2 H(+)</text>
        <dbReference type="Rhea" id="RHEA:26333"/>
        <dbReference type="Rhea" id="RHEA-COMP:12202"/>
        <dbReference type="Rhea" id="RHEA-COMP:19907"/>
        <dbReference type="ChEBI" id="CHEBI:15377"/>
        <dbReference type="ChEBI" id="CHEBI:15378"/>
        <dbReference type="ChEBI" id="CHEBI:58698"/>
        <dbReference type="ChEBI" id="CHEBI:59648"/>
        <dbReference type="ChEBI" id="CHEBI:90778"/>
        <dbReference type="ChEBI" id="CHEBI:232372"/>
        <dbReference type="EC" id="2.8.1.12"/>
    </reaction>
</comment>
<dbReference type="CDD" id="cd00756">
    <property type="entry name" value="MoaE"/>
    <property type="match status" value="1"/>
</dbReference>
<protein>
    <recommendedName>
        <fullName evidence="4">Molybdopterin synthase catalytic subunit</fullName>
        <ecNumber evidence="3">2.8.1.12</ecNumber>
    </recommendedName>
    <alternativeName>
        <fullName evidence="10">MPT synthase subunit 2</fullName>
    </alternativeName>
    <alternativeName>
        <fullName evidence="8">Molybdenum cofactor biosynthesis protein E</fullName>
    </alternativeName>
    <alternativeName>
        <fullName evidence="9">Molybdopterin-converting factor large subunit</fullName>
    </alternativeName>
    <alternativeName>
        <fullName evidence="11">Molybdopterin-converting factor subunit 2</fullName>
    </alternativeName>
</protein>
<reference evidence="13" key="1">
    <citation type="submission" date="2014-07" db="EMBL/GenBank/DDBJ databases">
        <authorList>
            <person name="Urmite Genomes Urmite Genomes"/>
        </authorList>
    </citation>
    <scope>NUCLEOTIDE SEQUENCE</scope>
    <source>
        <strain evidence="13">12M76_air</strain>
    </source>
</reference>
<evidence type="ECO:0000256" key="12">
    <source>
        <dbReference type="ARBA" id="ARBA00049878"/>
    </source>
</evidence>
<keyword evidence="6" id="KW-0501">Molybdenum cofactor biosynthesis</keyword>
<dbReference type="EC" id="2.8.1.12" evidence="3"/>
<comment type="similarity">
    <text evidence="2">Belongs to the MoaE family.</text>
</comment>
<evidence type="ECO:0000256" key="5">
    <source>
        <dbReference type="ARBA" id="ARBA00022679"/>
    </source>
</evidence>
<evidence type="ECO:0000256" key="10">
    <source>
        <dbReference type="ARBA" id="ARBA00030781"/>
    </source>
</evidence>
<evidence type="ECO:0000256" key="11">
    <source>
        <dbReference type="ARBA" id="ARBA00032474"/>
    </source>
</evidence>
<evidence type="ECO:0000256" key="3">
    <source>
        <dbReference type="ARBA" id="ARBA00011950"/>
    </source>
</evidence>
<name>A0A078MDK3_9PSED</name>
<dbReference type="EMBL" id="LM997413">
    <property type="protein sequence ID" value="CEA04345.1"/>
    <property type="molecule type" value="Genomic_DNA"/>
</dbReference>
<evidence type="ECO:0000313" key="13">
    <source>
        <dbReference type="EMBL" id="CEA04345.1"/>
    </source>
</evidence>
<dbReference type="EMBL" id="LK391969">
    <property type="protein sequence ID" value="CEF26541.1"/>
    <property type="molecule type" value="Genomic_DNA"/>
</dbReference>
<evidence type="ECO:0000256" key="1">
    <source>
        <dbReference type="ARBA" id="ARBA00005046"/>
    </source>
</evidence>
<evidence type="ECO:0000256" key="8">
    <source>
        <dbReference type="ARBA" id="ARBA00029745"/>
    </source>
</evidence>
<dbReference type="AlphaFoldDB" id="A0A078MDK3"/>
<accession>A0A078MDK3</accession>
<comment type="pathway">
    <text evidence="1">Cofactor biosynthesis; molybdopterin biosynthesis.</text>
</comment>
<evidence type="ECO:0000256" key="4">
    <source>
        <dbReference type="ARBA" id="ARBA00013858"/>
    </source>
</evidence>
<dbReference type="InterPro" id="IPR036563">
    <property type="entry name" value="MoaE_sf"/>
</dbReference>
<dbReference type="GO" id="GO:0030366">
    <property type="term" value="F:molybdopterin synthase activity"/>
    <property type="evidence" value="ECO:0007669"/>
    <property type="project" value="UniProtKB-EC"/>
</dbReference>
<dbReference type="PANTHER" id="PTHR23404">
    <property type="entry name" value="MOLYBDOPTERIN SYNTHASE RELATED"/>
    <property type="match status" value="1"/>
</dbReference>
<dbReference type="SUPFAM" id="SSF54690">
    <property type="entry name" value="Molybdopterin synthase subunit MoaE"/>
    <property type="match status" value="1"/>
</dbReference>